<evidence type="ECO:0000313" key="4">
    <source>
        <dbReference type="Proteomes" id="UP000682134"/>
    </source>
</evidence>
<protein>
    <recommendedName>
        <fullName evidence="5">Helix-turn-helix domain-containing protein</fullName>
    </recommendedName>
</protein>
<feature type="compositionally biased region" description="Polar residues" evidence="2">
    <location>
        <begin position="335"/>
        <end position="356"/>
    </location>
</feature>
<dbReference type="AlphaFoldDB" id="A0A940NM24"/>
<feature type="coiled-coil region" evidence="1">
    <location>
        <begin position="178"/>
        <end position="212"/>
    </location>
</feature>
<proteinExistence type="predicted"/>
<sequence length="356" mass="42462">MEREYNLEEALKILMDCYITDSIQTLRKWIRDGKINAISTSYRQGGYKIMESDLVKFIQQERLGLLDMVRVYKTYVEKIPLSVATLFKDNAEKFENSTKENKEEITEAMKNETINSKSVKEIKGETKFPMELQEQEVSNAAILKTLIQFQQHVDEKFERLDKLEKGHETLIYKFEDYSNKYDFKYNELKNDIEKLKEELKTGKKQKDIKEKDSEDKKEDRQHLIKDSYSFKSYIKYYLKKNGMTLDENQREKFENEALKAYKLFYDDHENFLENKYYQSDQSDYVMKFDDKDAVLTGANRGELMVNYFNKVFFPELKQLFVEEELESEDQVIESVDQTTQPNLSKGKYQQTTLFSE</sequence>
<dbReference type="EMBL" id="JAGIYQ010000001">
    <property type="protein sequence ID" value="MBP0723938.1"/>
    <property type="molecule type" value="Genomic_DNA"/>
</dbReference>
<comment type="caution">
    <text evidence="3">The sequence shown here is derived from an EMBL/GenBank/DDBJ whole genome shotgun (WGS) entry which is preliminary data.</text>
</comment>
<name>A0A940NM24_9BACI</name>
<keyword evidence="4" id="KW-1185">Reference proteome</keyword>
<keyword evidence="1" id="KW-0175">Coiled coil</keyword>
<reference evidence="3" key="1">
    <citation type="submission" date="2021-04" db="EMBL/GenBank/DDBJ databases">
        <title>Genome seq and assembly of Bacillus sp.</title>
        <authorList>
            <person name="Chhetri G."/>
        </authorList>
    </citation>
    <scope>NUCLEOTIDE SEQUENCE</scope>
    <source>
        <strain evidence="3">RG28</strain>
    </source>
</reference>
<evidence type="ECO:0008006" key="5">
    <source>
        <dbReference type="Google" id="ProtNLM"/>
    </source>
</evidence>
<organism evidence="3 4">
    <name type="scientific">Gottfriedia endophytica</name>
    <dbReference type="NCBI Taxonomy" id="2820819"/>
    <lineage>
        <taxon>Bacteria</taxon>
        <taxon>Bacillati</taxon>
        <taxon>Bacillota</taxon>
        <taxon>Bacilli</taxon>
        <taxon>Bacillales</taxon>
        <taxon>Bacillaceae</taxon>
        <taxon>Gottfriedia</taxon>
    </lineage>
</organism>
<evidence type="ECO:0000256" key="1">
    <source>
        <dbReference type="SAM" id="Coils"/>
    </source>
</evidence>
<gene>
    <name evidence="3" type="ORF">J5Y03_01925</name>
</gene>
<evidence type="ECO:0000313" key="3">
    <source>
        <dbReference type="EMBL" id="MBP0723938.1"/>
    </source>
</evidence>
<evidence type="ECO:0000256" key="2">
    <source>
        <dbReference type="SAM" id="MobiDB-lite"/>
    </source>
</evidence>
<feature type="region of interest" description="Disordered" evidence="2">
    <location>
        <begin position="332"/>
        <end position="356"/>
    </location>
</feature>
<dbReference type="RefSeq" id="WP_209401871.1">
    <property type="nucleotide sequence ID" value="NZ_JAGIYQ010000001.1"/>
</dbReference>
<dbReference type="Proteomes" id="UP000682134">
    <property type="component" value="Unassembled WGS sequence"/>
</dbReference>
<accession>A0A940NM24</accession>